<feature type="region of interest" description="Disordered" evidence="2">
    <location>
        <begin position="300"/>
        <end position="340"/>
    </location>
</feature>
<proteinExistence type="predicted"/>
<evidence type="ECO:0000313" key="3">
    <source>
        <dbReference type="EMBL" id="KAH8025090.1"/>
    </source>
</evidence>
<gene>
    <name evidence="3" type="ORF">HPB51_003006</name>
</gene>
<feature type="region of interest" description="Disordered" evidence="2">
    <location>
        <begin position="206"/>
        <end position="230"/>
    </location>
</feature>
<feature type="region of interest" description="Disordered" evidence="2">
    <location>
        <begin position="143"/>
        <end position="186"/>
    </location>
</feature>
<accession>A0A9J6DTA6</accession>
<reference evidence="3" key="1">
    <citation type="journal article" date="2020" name="Cell">
        <title>Large-Scale Comparative Analyses of Tick Genomes Elucidate Their Genetic Diversity and Vector Capacities.</title>
        <authorList>
            <consortium name="Tick Genome and Microbiome Consortium (TIGMIC)"/>
            <person name="Jia N."/>
            <person name="Wang J."/>
            <person name="Shi W."/>
            <person name="Du L."/>
            <person name="Sun Y."/>
            <person name="Zhan W."/>
            <person name="Jiang J.F."/>
            <person name="Wang Q."/>
            <person name="Zhang B."/>
            <person name="Ji P."/>
            <person name="Bell-Sakyi L."/>
            <person name="Cui X.M."/>
            <person name="Yuan T.T."/>
            <person name="Jiang B.G."/>
            <person name="Yang W.F."/>
            <person name="Lam T.T."/>
            <person name="Chang Q.C."/>
            <person name="Ding S.J."/>
            <person name="Wang X.J."/>
            <person name="Zhu J.G."/>
            <person name="Ruan X.D."/>
            <person name="Zhao L."/>
            <person name="Wei J.T."/>
            <person name="Ye R.Z."/>
            <person name="Que T.C."/>
            <person name="Du C.H."/>
            <person name="Zhou Y.H."/>
            <person name="Cheng J.X."/>
            <person name="Dai P.F."/>
            <person name="Guo W.B."/>
            <person name="Han X.H."/>
            <person name="Huang E.J."/>
            <person name="Li L.F."/>
            <person name="Wei W."/>
            <person name="Gao Y.C."/>
            <person name="Liu J.Z."/>
            <person name="Shao H.Z."/>
            <person name="Wang X."/>
            <person name="Wang C.C."/>
            <person name="Yang T.C."/>
            <person name="Huo Q.B."/>
            <person name="Li W."/>
            <person name="Chen H.Y."/>
            <person name="Chen S.E."/>
            <person name="Zhou L.G."/>
            <person name="Ni X.B."/>
            <person name="Tian J.H."/>
            <person name="Sheng Y."/>
            <person name="Liu T."/>
            <person name="Pan Y.S."/>
            <person name="Xia L.Y."/>
            <person name="Li J."/>
            <person name="Zhao F."/>
            <person name="Cao W.C."/>
        </authorList>
    </citation>
    <scope>NUCLEOTIDE SEQUENCE</scope>
    <source>
        <strain evidence="3">Rmic-2018</strain>
    </source>
</reference>
<keyword evidence="4" id="KW-1185">Reference proteome</keyword>
<dbReference type="Proteomes" id="UP000821866">
    <property type="component" value="Unassembled WGS sequence"/>
</dbReference>
<feature type="region of interest" description="Disordered" evidence="2">
    <location>
        <begin position="82"/>
        <end position="125"/>
    </location>
</feature>
<feature type="compositionally biased region" description="Basic and acidic residues" evidence="2">
    <location>
        <begin position="174"/>
        <end position="186"/>
    </location>
</feature>
<name>A0A9J6DTA6_RHIMP</name>
<feature type="compositionally biased region" description="Basic and acidic residues" evidence="2">
    <location>
        <begin position="90"/>
        <end position="113"/>
    </location>
</feature>
<reference evidence="3" key="2">
    <citation type="submission" date="2021-09" db="EMBL/GenBank/DDBJ databases">
        <authorList>
            <person name="Jia N."/>
            <person name="Wang J."/>
            <person name="Shi W."/>
            <person name="Du L."/>
            <person name="Sun Y."/>
            <person name="Zhan W."/>
            <person name="Jiang J."/>
            <person name="Wang Q."/>
            <person name="Zhang B."/>
            <person name="Ji P."/>
            <person name="Sakyi L.B."/>
            <person name="Cui X."/>
            <person name="Yuan T."/>
            <person name="Jiang B."/>
            <person name="Yang W."/>
            <person name="Lam T.T.-Y."/>
            <person name="Chang Q."/>
            <person name="Ding S."/>
            <person name="Wang X."/>
            <person name="Zhu J."/>
            <person name="Ruan X."/>
            <person name="Zhao L."/>
            <person name="Wei J."/>
            <person name="Que T."/>
            <person name="Du C."/>
            <person name="Cheng J."/>
            <person name="Dai P."/>
            <person name="Han X."/>
            <person name="Huang E."/>
            <person name="Gao Y."/>
            <person name="Liu J."/>
            <person name="Shao H."/>
            <person name="Ye R."/>
            <person name="Li L."/>
            <person name="Wei W."/>
            <person name="Wang X."/>
            <person name="Wang C."/>
            <person name="Huo Q."/>
            <person name="Li W."/>
            <person name="Guo W."/>
            <person name="Chen H."/>
            <person name="Chen S."/>
            <person name="Zhou L."/>
            <person name="Zhou L."/>
            <person name="Ni X."/>
            <person name="Tian J."/>
            <person name="Zhou Y."/>
            <person name="Sheng Y."/>
            <person name="Liu T."/>
            <person name="Pan Y."/>
            <person name="Xia L."/>
            <person name="Li J."/>
            <person name="Zhao F."/>
            <person name="Cao W."/>
        </authorList>
    </citation>
    <scope>NUCLEOTIDE SEQUENCE</scope>
    <source>
        <strain evidence="3">Rmic-2018</strain>
        <tissue evidence="3">Larvae</tissue>
    </source>
</reference>
<feature type="compositionally biased region" description="Basic and acidic residues" evidence="2">
    <location>
        <begin position="144"/>
        <end position="153"/>
    </location>
</feature>
<organism evidence="3 4">
    <name type="scientific">Rhipicephalus microplus</name>
    <name type="common">Cattle tick</name>
    <name type="synonym">Boophilus microplus</name>
    <dbReference type="NCBI Taxonomy" id="6941"/>
    <lineage>
        <taxon>Eukaryota</taxon>
        <taxon>Metazoa</taxon>
        <taxon>Ecdysozoa</taxon>
        <taxon>Arthropoda</taxon>
        <taxon>Chelicerata</taxon>
        <taxon>Arachnida</taxon>
        <taxon>Acari</taxon>
        <taxon>Parasitiformes</taxon>
        <taxon>Ixodida</taxon>
        <taxon>Ixodoidea</taxon>
        <taxon>Ixodidae</taxon>
        <taxon>Rhipicephalinae</taxon>
        <taxon>Rhipicephalus</taxon>
        <taxon>Boophilus</taxon>
    </lineage>
</organism>
<comment type="caution">
    <text evidence="3">The sequence shown here is derived from an EMBL/GenBank/DDBJ whole genome shotgun (WGS) entry which is preliminary data.</text>
</comment>
<protein>
    <submittedName>
        <fullName evidence="3">Uncharacterized protein</fullName>
    </submittedName>
</protein>
<evidence type="ECO:0000256" key="1">
    <source>
        <dbReference type="SAM" id="Coils"/>
    </source>
</evidence>
<dbReference type="EMBL" id="JABSTU010000007">
    <property type="protein sequence ID" value="KAH8025090.1"/>
    <property type="molecule type" value="Genomic_DNA"/>
</dbReference>
<feature type="compositionally biased region" description="Basic residues" evidence="2">
    <location>
        <begin position="114"/>
        <end position="125"/>
    </location>
</feature>
<keyword evidence="1" id="KW-0175">Coiled coil</keyword>
<feature type="coiled-coil region" evidence="1">
    <location>
        <begin position="232"/>
        <end position="259"/>
    </location>
</feature>
<feature type="compositionally biased region" description="Polar residues" evidence="2">
    <location>
        <begin position="311"/>
        <end position="332"/>
    </location>
</feature>
<evidence type="ECO:0000313" key="4">
    <source>
        <dbReference type="Proteomes" id="UP000821866"/>
    </source>
</evidence>
<dbReference type="AlphaFoldDB" id="A0A9J6DTA6"/>
<dbReference type="VEuPathDB" id="VectorBase:LOC119186597"/>
<sequence length="340" mass="38711">MNLWPLQLQARMMGQTNIALVTFEGLKDPRYVRFYGAELHCYHHCPRQVVCKICLKLSHRDDHCPTPDVICPTCGTDNPTLDYTVSSKTAETRHLRTPTKAEESRSKSRSESRHKSKARYKFRTRLQSRTRLKLRSCSKSHYCSSKESRHPLETRAPSPSTRHPYEKALQSKPVGKEVRAFSEQQRAPERNAIKVAPRELGQVEIPPQPAPSSQSLPTAFPQITKSPTPDPLAEIARLRRDVEARCERLKKQMNTLVAEMGTSMQAALDRIERRMEIFQIEMIERVQSCIERTLARTTAVSATETKLDQISRPSISYASARSSHPYTRPSVSSRDEDGVT</sequence>
<evidence type="ECO:0000256" key="2">
    <source>
        <dbReference type="SAM" id="MobiDB-lite"/>
    </source>
</evidence>